<gene>
    <name evidence="1" type="ORF">P5633_21530</name>
</gene>
<dbReference type="Proteomes" id="UP001214898">
    <property type="component" value="Chromosome"/>
</dbReference>
<dbReference type="AlphaFoldDB" id="A0AAX3RN47"/>
<proteinExistence type="predicted"/>
<reference evidence="1" key="1">
    <citation type="submission" date="2025-02" db="EMBL/GenBank/DDBJ databases">
        <title>Complete genome sequences of 52 Bacillus and Priestia strains isolated from West-African fermentations and 26 reference strains from the DSMZ collection.</title>
        <authorList>
            <person name="Wiedenbein E.S."/>
            <person name="Canoy T.S."/>
            <person name="Hui Y."/>
            <person name="Parkouda C."/>
            <person name="Dawende C."/>
            <person name="Ametefe E."/>
            <person name="Jespersen L."/>
            <person name="Nielsen D.S."/>
        </authorList>
    </citation>
    <scope>NUCLEOTIDE SEQUENCE</scope>
    <source>
        <strain evidence="1">PRO56</strain>
    </source>
</reference>
<organism evidence="1 2">
    <name type="scientific">Bacillus subtilis</name>
    <dbReference type="NCBI Taxonomy" id="1423"/>
    <lineage>
        <taxon>Bacteria</taxon>
        <taxon>Bacillati</taxon>
        <taxon>Bacillota</taxon>
        <taxon>Bacilli</taxon>
        <taxon>Bacillales</taxon>
        <taxon>Bacillaceae</taxon>
        <taxon>Bacillus</taxon>
    </lineage>
</organism>
<evidence type="ECO:0000313" key="2">
    <source>
        <dbReference type="Proteomes" id="UP001214898"/>
    </source>
</evidence>
<sequence length="194" mass="23317">MIEAFKRSAYLNERETVRKTTTLDHIKELSEWTNAIPHEMLEKRLEKDHLTREQLMLHIEQKDSPFIKKELKWIETFEELMDTYETSPLDYLSFQSLIHPFIIYAKKQIECLFKKVTSNLINIETVTQSITDALYARLHIMVMKCVILEVNIARKIEVLEGDTSEERFQYFMRQFNEDSEMRMEFLKTIQYHLG</sequence>
<accession>A0AAX3RN47</accession>
<name>A0AAX3RN47_BACIU</name>
<protein>
    <submittedName>
        <fullName evidence="1">Uncharacterized protein</fullName>
    </submittedName>
</protein>
<dbReference type="EMBL" id="CP120576">
    <property type="protein sequence ID" value="WEY84768.2"/>
    <property type="molecule type" value="Genomic_DNA"/>
</dbReference>
<evidence type="ECO:0000313" key="1">
    <source>
        <dbReference type="EMBL" id="WEY84768.2"/>
    </source>
</evidence>